<comment type="subcellular location">
    <subcellularLocation>
        <location evidence="1">Cytoplasm</location>
        <location evidence="1">Cytoskeleton</location>
    </subcellularLocation>
</comment>
<dbReference type="CDD" id="cd00174">
    <property type="entry name" value="SH3"/>
    <property type="match status" value="1"/>
</dbReference>
<evidence type="ECO:0000256" key="7">
    <source>
        <dbReference type="PROSITE-ProRule" id="PRU01077"/>
    </source>
</evidence>
<dbReference type="AlphaFoldDB" id="A0AA38NBF4"/>
<dbReference type="SUPFAM" id="SSF103657">
    <property type="entry name" value="BAR/IMD domain-like"/>
    <property type="match status" value="1"/>
</dbReference>
<dbReference type="Pfam" id="PF00611">
    <property type="entry name" value="FCH"/>
    <property type="match status" value="1"/>
</dbReference>
<keyword evidence="7" id="KW-0175">Coiled coil</keyword>
<keyword evidence="2 6" id="KW-0728">SH3 domain</keyword>
<dbReference type="PRINTS" id="PR00499">
    <property type="entry name" value="P67PHOX"/>
</dbReference>
<evidence type="ECO:0000313" key="11">
    <source>
        <dbReference type="EMBL" id="KAJ3780886.1"/>
    </source>
</evidence>
<dbReference type="SMART" id="SM00326">
    <property type="entry name" value="SH3"/>
    <property type="match status" value="1"/>
</dbReference>
<dbReference type="PANTHER" id="PTHR23065:SF7">
    <property type="entry name" value="NOSTRIN, ISOFORM H"/>
    <property type="match status" value="1"/>
</dbReference>
<reference evidence="11" key="1">
    <citation type="submission" date="2022-08" db="EMBL/GenBank/DDBJ databases">
        <authorList>
            <consortium name="DOE Joint Genome Institute"/>
            <person name="Min B."/>
            <person name="Riley R."/>
            <person name="Sierra-Patev S."/>
            <person name="Naranjo-Ortiz M."/>
            <person name="Looney B."/>
            <person name="Konkel Z."/>
            <person name="Slot J.C."/>
            <person name="Sakamoto Y."/>
            <person name="Steenwyk J.L."/>
            <person name="Rokas A."/>
            <person name="Carro J."/>
            <person name="Camarero S."/>
            <person name="Ferreira P."/>
            <person name="Molpeceres G."/>
            <person name="Ruiz-Duenas F.J."/>
            <person name="Serrano A."/>
            <person name="Henrissat B."/>
            <person name="Drula E."/>
            <person name="Hughes K.W."/>
            <person name="Mata J.L."/>
            <person name="Ishikawa N.K."/>
            <person name="Vargas-Isla R."/>
            <person name="Ushijima S."/>
            <person name="Smith C.A."/>
            <person name="Ahrendt S."/>
            <person name="Andreopoulos W."/>
            <person name="He G."/>
            <person name="Labutti K."/>
            <person name="Lipzen A."/>
            <person name="Ng V."/>
            <person name="Sandor L."/>
            <person name="Barry K."/>
            <person name="Martinez A.T."/>
            <person name="Xiao Y."/>
            <person name="Gibbons J.G."/>
            <person name="Terashima K."/>
            <person name="Hibbett D.S."/>
            <person name="Grigoriev I.V."/>
        </authorList>
    </citation>
    <scope>NUCLEOTIDE SEQUENCE</scope>
    <source>
        <strain evidence="11">TFB10291</strain>
    </source>
</reference>
<accession>A0AA38NBF4</accession>
<dbReference type="GO" id="GO:0005543">
    <property type="term" value="F:phospholipid binding"/>
    <property type="evidence" value="ECO:0007669"/>
    <property type="project" value="TreeGrafter"/>
</dbReference>
<feature type="compositionally biased region" description="Polar residues" evidence="8">
    <location>
        <begin position="315"/>
        <end position="329"/>
    </location>
</feature>
<dbReference type="SMART" id="SM00055">
    <property type="entry name" value="FCH"/>
    <property type="match status" value="1"/>
</dbReference>
<dbReference type="Gene3D" id="1.20.1270.60">
    <property type="entry name" value="Arfaptin homology (AH) domain/BAR domain"/>
    <property type="match status" value="1"/>
</dbReference>
<evidence type="ECO:0000256" key="6">
    <source>
        <dbReference type="PROSITE-ProRule" id="PRU00192"/>
    </source>
</evidence>
<evidence type="ECO:0000256" key="1">
    <source>
        <dbReference type="ARBA" id="ARBA00004245"/>
    </source>
</evidence>
<feature type="compositionally biased region" description="Low complexity" evidence="8">
    <location>
        <begin position="350"/>
        <end position="360"/>
    </location>
</feature>
<evidence type="ECO:0000256" key="4">
    <source>
        <dbReference type="ARBA" id="ARBA00022553"/>
    </source>
</evidence>
<dbReference type="PANTHER" id="PTHR23065">
    <property type="entry name" value="PROLINE-SERINE-THREONINE PHOSPHATASE INTERACTING PROTEIN 1"/>
    <property type="match status" value="1"/>
</dbReference>
<gene>
    <name evidence="11" type="ORF">GGU10DRAFT_321111</name>
</gene>
<feature type="domain" description="F-BAR" evidence="10">
    <location>
        <begin position="26"/>
        <end position="284"/>
    </location>
</feature>
<feature type="region of interest" description="Disordered" evidence="8">
    <location>
        <begin position="315"/>
        <end position="409"/>
    </location>
</feature>
<dbReference type="EMBL" id="MU793634">
    <property type="protein sequence ID" value="KAJ3780886.1"/>
    <property type="molecule type" value="Genomic_DNA"/>
</dbReference>
<proteinExistence type="predicted"/>
<dbReference type="InterPro" id="IPR027267">
    <property type="entry name" value="AH/BAR_dom_sf"/>
</dbReference>
<dbReference type="Pfam" id="PF00018">
    <property type="entry name" value="SH3_1"/>
    <property type="match status" value="1"/>
</dbReference>
<dbReference type="InterPro" id="IPR001060">
    <property type="entry name" value="FCH_dom"/>
</dbReference>
<evidence type="ECO:0000259" key="10">
    <source>
        <dbReference type="PROSITE" id="PS51741"/>
    </source>
</evidence>
<sequence length="488" mass="54706">MSSSTLSKYASSKTPGVDLYGGSSSRDFCNSFWGEEGEAGVNVLFARMRGAQRTMEGMKVFWKERAEIEEEYGRKMMELAERSVGKDEIGEMKNSLRTLGMETYKLGETHLGLAGQIRRDNEERCGEMLKRLVEWRKVKGGMVEKKYKTKLAQESYVVKAQEKYYNDCVRIGMYTQQMKKQGEEGGEGVSEGQKAKMKRIEETVGANEKDYEMFVKGVGEMIPGWEKEWKGYCDEAQDMEEERLDFMKDNLWAYANAVSTVCVADDESCENIRTVLDQLETEKEIIGFVQEYGTGNMIPNPPQFIPYSTSITKTNSARQAKFTRASNKNAPPYATSPPGPPPSIPPPSLPQQQQQQQPTPSTQPQPQPQPTTTRTPSAIERRSTLPPQPIENGSGNGNGNEGPVPPIPANISTMGTTGMSTSGNKILFYVEALYDYTATIPEEFNFQSGDIIAVTDIPDDGWWSGELLDEERREEGRNVFPSNFVRLF</sequence>
<dbReference type="Gene3D" id="2.30.30.40">
    <property type="entry name" value="SH3 Domains"/>
    <property type="match status" value="1"/>
</dbReference>
<evidence type="ECO:0000256" key="3">
    <source>
        <dbReference type="ARBA" id="ARBA00022490"/>
    </source>
</evidence>
<keyword evidence="4" id="KW-0597">Phosphoprotein</keyword>
<organism evidence="11 12">
    <name type="scientific">Lentinula aff. detonsa</name>
    <dbReference type="NCBI Taxonomy" id="2804958"/>
    <lineage>
        <taxon>Eukaryota</taxon>
        <taxon>Fungi</taxon>
        <taxon>Dikarya</taxon>
        <taxon>Basidiomycota</taxon>
        <taxon>Agaricomycotina</taxon>
        <taxon>Agaricomycetes</taxon>
        <taxon>Agaricomycetidae</taxon>
        <taxon>Agaricales</taxon>
        <taxon>Marasmiineae</taxon>
        <taxon>Omphalotaceae</taxon>
        <taxon>Lentinula</taxon>
    </lineage>
</organism>
<protein>
    <submittedName>
        <fullName evidence="11">SH3 domain-containing protein</fullName>
    </submittedName>
</protein>
<evidence type="ECO:0000259" key="9">
    <source>
        <dbReference type="PROSITE" id="PS50002"/>
    </source>
</evidence>
<keyword evidence="3" id="KW-0963">Cytoplasm</keyword>
<dbReference type="GO" id="GO:0120104">
    <property type="term" value="C:mitotic actomyosin contractile ring, proximal layer"/>
    <property type="evidence" value="ECO:0007669"/>
    <property type="project" value="TreeGrafter"/>
</dbReference>
<dbReference type="FunFam" id="2.30.30.40:FF:000312">
    <property type="entry name" value="Related to Cell division control protein 15"/>
    <property type="match status" value="1"/>
</dbReference>
<keyword evidence="5" id="KW-0206">Cytoskeleton</keyword>
<dbReference type="SUPFAM" id="SSF50044">
    <property type="entry name" value="SH3-domain"/>
    <property type="match status" value="1"/>
</dbReference>
<dbReference type="Proteomes" id="UP001163798">
    <property type="component" value="Unassembled WGS sequence"/>
</dbReference>
<dbReference type="PRINTS" id="PR00452">
    <property type="entry name" value="SH3DOMAIN"/>
</dbReference>
<feature type="domain" description="SH3" evidence="9">
    <location>
        <begin position="425"/>
        <end position="488"/>
    </location>
</feature>
<evidence type="ECO:0000313" key="12">
    <source>
        <dbReference type="Proteomes" id="UP001163798"/>
    </source>
</evidence>
<dbReference type="PROSITE" id="PS50002">
    <property type="entry name" value="SH3"/>
    <property type="match status" value="1"/>
</dbReference>
<dbReference type="InterPro" id="IPR036028">
    <property type="entry name" value="SH3-like_dom_sf"/>
</dbReference>
<dbReference type="InterPro" id="IPR001452">
    <property type="entry name" value="SH3_domain"/>
</dbReference>
<feature type="compositionally biased region" description="Pro residues" evidence="8">
    <location>
        <begin position="334"/>
        <end position="349"/>
    </location>
</feature>
<evidence type="ECO:0000256" key="2">
    <source>
        <dbReference type="ARBA" id="ARBA00022443"/>
    </source>
</evidence>
<keyword evidence="12" id="KW-1185">Reference proteome</keyword>
<comment type="caution">
    <text evidence="11">The sequence shown here is derived from an EMBL/GenBank/DDBJ whole genome shotgun (WGS) entry which is preliminary data.</text>
</comment>
<dbReference type="InterPro" id="IPR031160">
    <property type="entry name" value="F_BAR_dom"/>
</dbReference>
<name>A0AA38NBF4_9AGAR</name>
<evidence type="ECO:0000256" key="8">
    <source>
        <dbReference type="SAM" id="MobiDB-lite"/>
    </source>
</evidence>
<dbReference type="GO" id="GO:0030036">
    <property type="term" value="P:actin cytoskeleton organization"/>
    <property type="evidence" value="ECO:0007669"/>
    <property type="project" value="UniProtKB-ARBA"/>
</dbReference>
<dbReference type="PROSITE" id="PS51741">
    <property type="entry name" value="F_BAR"/>
    <property type="match status" value="1"/>
</dbReference>
<evidence type="ECO:0000256" key="5">
    <source>
        <dbReference type="ARBA" id="ARBA00023212"/>
    </source>
</evidence>
<dbReference type="GO" id="GO:0009898">
    <property type="term" value="C:cytoplasmic side of plasma membrane"/>
    <property type="evidence" value="ECO:0007669"/>
    <property type="project" value="TreeGrafter"/>
</dbReference>